<evidence type="ECO:0000313" key="3">
    <source>
        <dbReference type="Proteomes" id="UP000011863"/>
    </source>
</evidence>
<dbReference type="AlphaFoldDB" id="A0A6C7E290"/>
<dbReference type="InterPro" id="IPR003870">
    <property type="entry name" value="DUF222"/>
</dbReference>
<organism evidence="2 3">
    <name type="scientific">Ilumatobacter coccineus (strain NBRC 103263 / KCTC 29153 / YM16-304)</name>
    <dbReference type="NCBI Taxonomy" id="1313172"/>
    <lineage>
        <taxon>Bacteria</taxon>
        <taxon>Bacillati</taxon>
        <taxon>Actinomycetota</taxon>
        <taxon>Acidimicrobiia</taxon>
        <taxon>Acidimicrobiales</taxon>
        <taxon>Ilumatobacteraceae</taxon>
        <taxon>Ilumatobacter</taxon>
    </lineage>
</organism>
<sequence length="407" mass="43913">MTPGAIFERAQRIARVRGDAAAGSPAIRRAMVDAREVKAWVDAQLAGLIGQLSDVEAFPEAAIADAARCSLAQANKDRERSDTLAETPGMADALGDGAITAGHVDAVTRGSKKLDGEQREEFIERVEALVDVAAAATVDQFSKRLDLEIRRLQSESGEERLTRQKQRVRVSTWTDNDGMWNIRGCFDPVTGIALTSKLDNAIQSLFSERVPEHCPSDPVEKNKFLAAHALARLVEGSAGSGQAGRPEFVAVIDATEPVGGGADGPRVDWPIPVEVPGRVLAEMIGTDDVAGVVVRNGVVVHAPGRLDLGRATRLANRAQRRALRGLYSCCAIPGCAVRYDRCKLHHIVWWRHGGRTDLDNLLPVCAAHHAKIHHSGWVVELGPHRELTLTLPDGQVMNTGPPRRNAA</sequence>
<reference evidence="2 3" key="1">
    <citation type="journal article" date="2013" name="Int. J. Syst. Evol. Microbiol.">
        <title>Ilumatobacter nonamiense sp. nov. and Ilumatobacter coccineum sp. nov., isolated from seashore sand.</title>
        <authorList>
            <person name="Matsumoto A."/>
            <person name="Kasai H."/>
            <person name="Matsuo Y."/>
            <person name="Shizuri Y."/>
            <person name="Ichikawa N."/>
            <person name="Fujita N."/>
            <person name="Omura S."/>
            <person name="Takahashi Y."/>
        </authorList>
    </citation>
    <scope>NUCLEOTIDE SEQUENCE [LARGE SCALE GENOMIC DNA]</scope>
    <source>
        <strain evidence="3">NBRC 103263 / KCTC 29153 / YM16-304</strain>
    </source>
</reference>
<dbReference type="Pfam" id="PF02720">
    <property type="entry name" value="DUF222"/>
    <property type="match status" value="1"/>
</dbReference>
<proteinExistence type="predicted"/>
<evidence type="ECO:0000313" key="2">
    <source>
        <dbReference type="EMBL" id="BAN00970.1"/>
    </source>
</evidence>
<dbReference type="Proteomes" id="UP000011863">
    <property type="component" value="Chromosome"/>
</dbReference>
<protein>
    <recommendedName>
        <fullName evidence="1">HNH nuclease domain-containing protein</fullName>
    </recommendedName>
</protein>
<dbReference type="CDD" id="cd00085">
    <property type="entry name" value="HNHc"/>
    <property type="match status" value="1"/>
</dbReference>
<keyword evidence="3" id="KW-1185">Reference proteome</keyword>
<accession>A0A6C7E290</accession>
<evidence type="ECO:0000259" key="1">
    <source>
        <dbReference type="SMART" id="SM00507"/>
    </source>
</evidence>
<dbReference type="KEGG" id="aym:YM304_06560"/>
<feature type="domain" description="HNH nuclease" evidence="1">
    <location>
        <begin position="318"/>
        <end position="370"/>
    </location>
</feature>
<dbReference type="RefSeq" id="WP_015440218.1">
    <property type="nucleotide sequence ID" value="NC_020520.1"/>
</dbReference>
<dbReference type="SMART" id="SM00507">
    <property type="entry name" value="HNHc"/>
    <property type="match status" value="1"/>
</dbReference>
<dbReference type="Gene3D" id="1.10.30.50">
    <property type="match status" value="1"/>
</dbReference>
<gene>
    <name evidence="2" type="ORF">YM304_06560</name>
</gene>
<name>A0A6C7E290_ILUCY</name>
<dbReference type="EMBL" id="AP012057">
    <property type="protein sequence ID" value="BAN00970.1"/>
    <property type="molecule type" value="Genomic_DNA"/>
</dbReference>
<dbReference type="OrthoDB" id="5177627at2"/>
<dbReference type="InterPro" id="IPR003615">
    <property type="entry name" value="HNH_nuc"/>
</dbReference>